<dbReference type="EMBL" id="BQNB010019724">
    <property type="protein sequence ID" value="GJT88371.1"/>
    <property type="molecule type" value="Genomic_DNA"/>
</dbReference>
<keyword evidence="3 6" id="KW-1133">Transmembrane helix</keyword>
<proteinExistence type="inferred from homology"/>
<evidence type="ECO:0000256" key="6">
    <source>
        <dbReference type="SAM" id="Phobius"/>
    </source>
</evidence>
<dbReference type="Gene3D" id="1.20.1080.10">
    <property type="entry name" value="Glycerol uptake facilitator protein"/>
    <property type="match status" value="1"/>
</dbReference>
<keyword evidence="2 5" id="KW-0812">Transmembrane</keyword>
<comment type="similarity">
    <text evidence="5">Belongs to the MIP/aquaporin (TC 1.A.8) family.</text>
</comment>
<dbReference type="PANTHER" id="PTHR45687">
    <property type="entry name" value="AQUAPORIN OR AQUAGLYCEROPORIN RELATED"/>
    <property type="match status" value="1"/>
</dbReference>
<dbReference type="InterPro" id="IPR000425">
    <property type="entry name" value="MIP"/>
</dbReference>
<feature type="transmembrane region" description="Helical" evidence="6">
    <location>
        <begin position="102"/>
        <end position="123"/>
    </location>
</feature>
<comment type="caution">
    <text evidence="7">The sequence shown here is derived from an EMBL/GenBank/DDBJ whole genome shotgun (WGS) entry which is preliminary data.</text>
</comment>
<dbReference type="InterPro" id="IPR034294">
    <property type="entry name" value="Aquaporin_transptr"/>
</dbReference>
<dbReference type="PRINTS" id="PR00783">
    <property type="entry name" value="MINTRINSICP"/>
</dbReference>
<gene>
    <name evidence="7" type="ORF">Tco_1070088</name>
</gene>
<reference evidence="7" key="2">
    <citation type="submission" date="2022-01" db="EMBL/GenBank/DDBJ databases">
        <authorList>
            <person name="Yamashiro T."/>
            <person name="Shiraishi A."/>
            <person name="Satake H."/>
            <person name="Nakayama K."/>
        </authorList>
    </citation>
    <scope>NUCLEOTIDE SEQUENCE</scope>
</reference>
<dbReference type="Pfam" id="PF00230">
    <property type="entry name" value="MIP"/>
    <property type="match status" value="1"/>
</dbReference>
<dbReference type="Proteomes" id="UP001151760">
    <property type="component" value="Unassembled WGS sequence"/>
</dbReference>
<dbReference type="SUPFAM" id="SSF81338">
    <property type="entry name" value="Aquaporin-like"/>
    <property type="match status" value="1"/>
</dbReference>
<evidence type="ECO:0000256" key="1">
    <source>
        <dbReference type="ARBA" id="ARBA00004141"/>
    </source>
</evidence>
<evidence type="ECO:0000256" key="4">
    <source>
        <dbReference type="ARBA" id="ARBA00023136"/>
    </source>
</evidence>
<evidence type="ECO:0000313" key="7">
    <source>
        <dbReference type="EMBL" id="GJT88371.1"/>
    </source>
</evidence>
<protein>
    <submittedName>
        <fullName evidence="7">Major intrinsic protein, aquaporin-like protein</fullName>
    </submittedName>
</protein>
<reference evidence="7" key="1">
    <citation type="journal article" date="2022" name="Int. J. Mol. Sci.">
        <title>Draft Genome of Tanacetum Coccineum: Genomic Comparison of Closely Related Tanacetum-Family Plants.</title>
        <authorList>
            <person name="Yamashiro T."/>
            <person name="Shiraishi A."/>
            <person name="Nakayama K."/>
            <person name="Satake H."/>
        </authorList>
    </citation>
    <scope>NUCLEOTIDE SEQUENCE</scope>
</reference>
<evidence type="ECO:0000256" key="2">
    <source>
        <dbReference type="ARBA" id="ARBA00022692"/>
    </source>
</evidence>
<comment type="subcellular location">
    <subcellularLocation>
        <location evidence="1">Membrane</location>
        <topology evidence="1">Multi-pass membrane protein</topology>
    </subcellularLocation>
</comment>
<accession>A0ABQ5HKG6</accession>
<keyword evidence="8" id="KW-1185">Reference proteome</keyword>
<feature type="transmembrane region" description="Helical" evidence="6">
    <location>
        <begin position="143"/>
        <end position="161"/>
    </location>
</feature>
<keyword evidence="4 6" id="KW-0472">Membrane</keyword>
<dbReference type="InterPro" id="IPR023271">
    <property type="entry name" value="Aquaporin-like"/>
</dbReference>
<evidence type="ECO:0000256" key="3">
    <source>
        <dbReference type="ARBA" id="ARBA00022989"/>
    </source>
</evidence>
<organism evidence="7 8">
    <name type="scientific">Tanacetum coccineum</name>
    <dbReference type="NCBI Taxonomy" id="301880"/>
    <lineage>
        <taxon>Eukaryota</taxon>
        <taxon>Viridiplantae</taxon>
        <taxon>Streptophyta</taxon>
        <taxon>Embryophyta</taxon>
        <taxon>Tracheophyta</taxon>
        <taxon>Spermatophyta</taxon>
        <taxon>Magnoliopsida</taxon>
        <taxon>eudicotyledons</taxon>
        <taxon>Gunneridae</taxon>
        <taxon>Pentapetalae</taxon>
        <taxon>asterids</taxon>
        <taxon>campanulids</taxon>
        <taxon>Asterales</taxon>
        <taxon>Asteraceae</taxon>
        <taxon>Asteroideae</taxon>
        <taxon>Anthemideae</taxon>
        <taxon>Anthemidinae</taxon>
        <taxon>Tanacetum</taxon>
    </lineage>
</organism>
<sequence>MPSGLGVDKNMIKVKRLRRCVQEAMSGMSDKNRVTIANKYKDTWLELLKNLKVVYPYAAGNITELTGYWAEWTEAKGCWVRPAVGPHGLAIWACWAELRTGALYYIVMQCLGAIVGAGVVRGFEGGTQFKLNGGGANTIAHGYTKGSGLGVGTFVLVYTLFSATDAKRSARDSHVPILWQNVTIGYRVLLWCT</sequence>
<evidence type="ECO:0000313" key="8">
    <source>
        <dbReference type="Proteomes" id="UP001151760"/>
    </source>
</evidence>
<evidence type="ECO:0000256" key="5">
    <source>
        <dbReference type="RuleBase" id="RU000477"/>
    </source>
</evidence>
<name>A0ABQ5HKG6_9ASTR</name>
<keyword evidence="5" id="KW-0813">Transport</keyword>